<evidence type="ECO:0000313" key="2">
    <source>
        <dbReference type="Proteomes" id="UP001215598"/>
    </source>
</evidence>
<gene>
    <name evidence="1" type="ORF">B0H16DRAFT_380991</name>
</gene>
<dbReference type="EMBL" id="JARKIB010000236">
    <property type="protein sequence ID" value="KAJ7720775.1"/>
    <property type="molecule type" value="Genomic_DNA"/>
</dbReference>
<evidence type="ECO:0008006" key="3">
    <source>
        <dbReference type="Google" id="ProtNLM"/>
    </source>
</evidence>
<keyword evidence="2" id="KW-1185">Reference proteome</keyword>
<proteinExistence type="predicted"/>
<evidence type="ECO:0000313" key="1">
    <source>
        <dbReference type="EMBL" id="KAJ7720775.1"/>
    </source>
</evidence>
<dbReference type="Proteomes" id="UP001215598">
    <property type="component" value="Unassembled WGS sequence"/>
</dbReference>
<dbReference type="AlphaFoldDB" id="A0AAD7HHB5"/>
<sequence length="376" mass="42583">ITSTLWDPLAYTYPVLTLPNEIVSEIFLQFLPVYPETPPIIGSSSPNVLRHICQKWREIALSTPALWRGITLSLRNGKRLDQKLRLLELWLKRSGSCRLSLHIDLEVDDMDLDGDAAINLAATLDLFTQAIAAHSARWEYLRLYLPVHPFPSISASLPFLRALTMGPVEPIVNGTHNADSLVQALRAAPLLRNVAVVFWREPCISLYPWSQLTSFTGHSILPHLCADILARGHNLTYCNIFVYAGMDQIIQTSQNVTHRNLSSLIIRGYIPDDMSWKFLDIFTLPALRKFEIAERLLQGDPVGLLKSLISRSRCSIEELHMPYLNESSLESYRLAWPTIDSITNRQLDPVNPWIIPEDEEKDVAMKGDSDFDNDSD</sequence>
<organism evidence="1 2">
    <name type="scientific">Mycena metata</name>
    <dbReference type="NCBI Taxonomy" id="1033252"/>
    <lineage>
        <taxon>Eukaryota</taxon>
        <taxon>Fungi</taxon>
        <taxon>Dikarya</taxon>
        <taxon>Basidiomycota</taxon>
        <taxon>Agaricomycotina</taxon>
        <taxon>Agaricomycetes</taxon>
        <taxon>Agaricomycetidae</taxon>
        <taxon>Agaricales</taxon>
        <taxon>Marasmiineae</taxon>
        <taxon>Mycenaceae</taxon>
        <taxon>Mycena</taxon>
    </lineage>
</organism>
<feature type="non-terminal residue" evidence="1">
    <location>
        <position position="376"/>
    </location>
</feature>
<reference evidence="1" key="1">
    <citation type="submission" date="2023-03" db="EMBL/GenBank/DDBJ databases">
        <title>Massive genome expansion in bonnet fungi (Mycena s.s.) driven by repeated elements and novel gene families across ecological guilds.</title>
        <authorList>
            <consortium name="Lawrence Berkeley National Laboratory"/>
            <person name="Harder C.B."/>
            <person name="Miyauchi S."/>
            <person name="Viragh M."/>
            <person name="Kuo A."/>
            <person name="Thoen E."/>
            <person name="Andreopoulos B."/>
            <person name="Lu D."/>
            <person name="Skrede I."/>
            <person name="Drula E."/>
            <person name="Henrissat B."/>
            <person name="Morin E."/>
            <person name="Kohler A."/>
            <person name="Barry K."/>
            <person name="LaButti K."/>
            <person name="Morin E."/>
            <person name="Salamov A."/>
            <person name="Lipzen A."/>
            <person name="Mereny Z."/>
            <person name="Hegedus B."/>
            <person name="Baldrian P."/>
            <person name="Stursova M."/>
            <person name="Weitz H."/>
            <person name="Taylor A."/>
            <person name="Grigoriev I.V."/>
            <person name="Nagy L.G."/>
            <person name="Martin F."/>
            <person name="Kauserud H."/>
        </authorList>
    </citation>
    <scope>NUCLEOTIDE SEQUENCE</scope>
    <source>
        <strain evidence="1">CBHHK182m</strain>
    </source>
</reference>
<accession>A0AAD7HHB5</accession>
<protein>
    <recommendedName>
        <fullName evidence="3">F-box domain-containing protein</fullName>
    </recommendedName>
</protein>
<name>A0AAD7HHB5_9AGAR</name>
<comment type="caution">
    <text evidence="1">The sequence shown here is derived from an EMBL/GenBank/DDBJ whole genome shotgun (WGS) entry which is preliminary data.</text>
</comment>